<protein>
    <submittedName>
        <fullName evidence="1">Uncharacterized protein</fullName>
    </submittedName>
</protein>
<proteinExistence type="predicted"/>
<gene>
    <name evidence="1" type="ORF">DEA37_0003537</name>
</gene>
<reference evidence="1 2" key="1">
    <citation type="journal article" date="2019" name="Gigascience">
        <title>Whole-genome sequence of the oriental lung fluke Paragonimus westermani.</title>
        <authorList>
            <person name="Oey H."/>
            <person name="Zakrzewski M."/>
            <person name="Narain K."/>
            <person name="Devi K.R."/>
            <person name="Agatsuma T."/>
            <person name="Nawaratna S."/>
            <person name="Gobert G.N."/>
            <person name="Jones M.K."/>
            <person name="Ragan M.A."/>
            <person name="McManus D.P."/>
            <person name="Krause L."/>
        </authorList>
    </citation>
    <scope>NUCLEOTIDE SEQUENCE [LARGE SCALE GENOMIC DNA]</scope>
    <source>
        <strain evidence="1 2">IND2009</strain>
    </source>
</reference>
<evidence type="ECO:0000313" key="1">
    <source>
        <dbReference type="EMBL" id="KAA3679638.1"/>
    </source>
</evidence>
<organism evidence="1 2">
    <name type="scientific">Paragonimus westermani</name>
    <dbReference type="NCBI Taxonomy" id="34504"/>
    <lineage>
        <taxon>Eukaryota</taxon>
        <taxon>Metazoa</taxon>
        <taxon>Spiralia</taxon>
        <taxon>Lophotrochozoa</taxon>
        <taxon>Platyhelminthes</taxon>
        <taxon>Trematoda</taxon>
        <taxon>Digenea</taxon>
        <taxon>Plagiorchiida</taxon>
        <taxon>Troglotremata</taxon>
        <taxon>Troglotrematidae</taxon>
        <taxon>Paragonimus</taxon>
    </lineage>
</organism>
<sequence>MISGYLRNRWLPYIVSEEVLVASNDKVQTGIQGTGNRSTSKPMEHTTGTADELWLQPLVGPQLLRSVIRWQELEDFCRILSHQTQRAVSRHADPNELVELRKKIELKFSQVEMAFESVLARVDVLEQFITLVGVIRSEFSQSFSTVMHPLGSSRSTTKDLNSVRRDFHRLVHVTELLHSWLQKWTSKSPLWPYRIPAEIFNSLWSAKSWVLSVSSPTSRTVVNQQLVAKIIRDKPTTGNGLMLQSILLIRERAKRTAGTDHFADHIPIITIRQACVIENLWLTSVSQQSIAPACLVQAMWINNWPPESHDYLGSIALVLDEMKDELEDNCSSVYYFLPTQKFTLNQASFDLKDYEFQLH</sequence>
<dbReference type="EMBL" id="QNGE01000678">
    <property type="protein sequence ID" value="KAA3679638.1"/>
    <property type="molecule type" value="Genomic_DNA"/>
</dbReference>
<comment type="caution">
    <text evidence="1">The sequence shown here is derived from an EMBL/GenBank/DDBJ whole genome shotgun (WGS) entry which is preliminary data.</text>
</comment>
<keyword evidence="2" id="KW-1185">Reference proteome</keyword>
<dbReference type="Proteomes" id="UP000324629">
    <property type="component" value="Unassembled WGS sequence"/>
</dbReference>
<name>A0A5J4NX33_9TREM</name>
<dbReference type="AlphaFoldDB" id="A0A5J4NX33"/>
<accession>A0A5J4NX33</accession>
<evidence type="ECO:0000313" key="2">
    <source>
        <dbReference type="Proteomes" id="UP000324629"/>
    </source>
</evidence>